<proteinExistence type="predicted"/>
<organism evidence="2 3">
    <name type="scientific">Marinibaculum pumilum</name>
    <dbReference type="NCBI Taxonomy" id="1766165"/>
    <lineage>
        <taxon>Bacteria</taxon>
        <taxon>Pseudomonadati</taxon>
        <taxon>Pseudomonadota</taxon>
        <taxon>Alphaproteobacteria</taxon>
        <taxon>Rhodospirillales</taxon>
        <taxon>Rhodospirillaceae</taxon>
        <taxon>Marinibaculum</taxon>
    </lineage>
</organism>
<feature type="region of interest" description="Disordered" evidence="1">
    <location>
        <begin position="140"/>
        <end position="168"/>
    </location>
</feature>
<gene>
    <name evidence="2" type="ORF">ACFOGJ_19115</name>
</gene>
<evidence type="ECO:0000313" key="2">
    <source>
        <dbReference type="EMBL" id="MFC3229366.1"/>
    </source>
</evidence>
<name>A0ABV7L3Y1_9PROT</name>
<dbReference type="RefSeq" id="WP_379903487.1">
    <property type="nucleotide sequence ID" value="NZ_JBHRTR010000031.1"/>
</dbReference>
<comment type="caution">
    <text evidence="2">The sequence shown here is derived from an EMBL/GenBank/DDBJ whole genome shotgun (WGS) entry which is preliminary data.</text>
</comment>
<sequence length="435" mass="49670">MADAIPLLEAHETRQRRRKAGHDQETFGATVAAVLCDVVHHHLTGRDGAVAIPRSSTKLGTKSRYRHRVLSKQLPQILDAMAKPEVGLIRQEVGRRGLFGFQGWETTIQAGPRLRQHIRVLDLDKTDLKLAAEGEVIILRRDEDDSPEGHDSPGQDADMGATKAHGRKTRKVVVEYEDTSDTNAMRARMETINEWLWQADLDVYEALVGHHEVDPEERRLRRIFSLRRFDRGGRLYGGFWQTMKKEARRKAITINGEPVVELDLGQVAPRILYGMVGARPHWKDAYIVPGHEWHREGIKLLLNTILFDTKPRTQMPQGGRKLFSMSDHANDKTSHKQLREKEKVETIIQAIGDHHHPIRHQFFTGVGHEVQYRESEIMVEILLRLRENDVVALPIHDGLLVPRSALEVSREVMVGTFEEMAQVEAVVRMKGWTTH</sequence>
<evidence type="ECO:0000313" key="3">
    <source>
        <dbReference type="Proteomes" id="UP001595528"/>
    </source>
</evidence>
<protein>
    <submittedName>
        <fullName evidence="2">Uncharacterized protein</fullName>
    </submittedName>
</protein>
<accession>A0ABV7L3Y1</accession>
<dbReference type="Proteomes" id="UP001595528">
    <property type="component" value="Unassembled WGS sequence"/>
</dbReference>
<feature type="compositionally biased region" description="Basic and acidic residues" evidence="1">
    <location>
        <begin position="140"/>
        <end position="153"/>
    </location>
</feature>
<dbReference type="EMBL" id="JBHRTR010000031">
    <property type="protein sequence ID" value="MFC3229366.1"/>
    <property type="molecule type" value="Genomic_DNA"/>
</dbReference>
<reference evidence="3" key="1">
    <citation type="journal article" date="2019" name="Int. J. Syst. Evol. Microbiol.">
        <title>The Global Catalogue of Microorganisms (GCM) 10K type strain sequencing project: providing services to taxonomists for standard genome sequencing and annotation.</title>
        <authorList>
            <consortium name="The Broad Institute Genomics Platform"/>
            <consortium name="The Broad Institute Genome Sequencing Center for Infectious Disease"/>
            <person name="Wu L."/>
            <person name="Ma J."/>
        </authorList>
    </citation>
    <scope>NUCLEOTIDE SEQUENCE [LARGE SCALE GENOMIC DNA]</scope>
    <source>
        <strain evidence="3">KCTC 42964</strain>
    </source>
</reference>
<evidence type="ECO:0000256" key="1">
    <source>
        <dbReference type="SAM" id="MobiDB-lite"/>
    </source>
</evidence>
<keyword evidence="3" id="KW-1185">Reference proteome</keyword>